<dbReference type="Proteomes" id="UP000094336">
    <property type="component" value="Unassembled WGS sequence"/>
</dbReference>
<reference evidence="2" key="1">
    <citation type="submission" date="2016-05" db="EMBL/GenBank/DDBJ databases">
        <title>Comparative genomics of biotechnologically important yeasts.</title>
        <authorList>
            <consortium name="DOE Joint Genome Institute"/>
            <person name="Riley R."/>
            <person name="Haridas S."/>
            <person name="Wolfe K.H."/>
            <person name="Lopes M.R."/>
            <person name="Hittinger C.T."/>
            <person name="Goker M."/>
            <person name="Salamov A."/>
            <person name="Wisecaver J."/>
            <person name="Long T.M."/>
            <person name="Aerts A.L."/>
            <person name="Barry K."/>
            <person name="Choi C."/>
            <person name="Clum A."/>
            <person name="Coughlan A.Y."/>
            <person name="Deshpande S."/>
            <person name="Douglass A.P."/>
            <person name="Hanson S.J."/>
            <person name="Klenk H.-P."/>
            <person name="Labutti K."/>
            <person name="Lapidus A."/>
            <person name="Lindquist E."/>
            <person name="Lipzen A."/>
            <person name="Meier-Kolthoff J.P."/>
            <person name="Ohm R.A."/>
            <person name="Otillar R.P."/>
            <person name="Pangilinan J."/>
            <person name="Peng Y."/>
            <person name="Rokas A."/>
            <person name="Rosa C.A."/>
            <person name="Scheuner C."/>
            <person name="Sibirny A.A."/>
            <person name="Slot J.C."/>
            <person name="Stielow J.B."/>
            <person name="Sun H."/>
            <person name="Kurtzman C.P."/>
            <person name="Blackwell M."/>
            <person name="Grigoriev I.V."/>
            <person name="Jeffries T.W."/>
        </authorList>
    </citation>
    <scope>NUCLEOTIDE SEQUENCE [LARGE SCALE GENOMIC DNA]</scope>
    <source>
        <strain evidence="2">NRRL Y-12698</strain>
    </source>
</reference>
<dbReference type="AlphaFoldDB" id="A0A1E3QWM0"/>
<dbReference type="RefSeq" id="XP_018987417.1">
    <property type="nucleotide sequence ID" value="XM_019128148.1"/>
</dbReference>
<protein>
    <submittedName>
        <fullName evidence="1">Uncharacterized protein</fullName>
    </submittedName>
</protein>
<proteinExistence type="predicted"/>
<accession>A0A1E3QWM0</accession>
<sequence>MHQVLVESLIWRSSLAGGLKKEADSGNVVSVYQSYIFYCEIILDRIDLSFHPPDSAPTPVW</sequence>
<evidence type="ECO:0000313" key="2">
    <source>
        <dbReference type="Proteomes" id="UP000094336"/>
    </source>
</evidence>
<dbReference type="EMBL" id="KV454427">
    <property type="protein sequence ID" value="ODQ82089.1"/>
    <property type="molecule type" value="Genomic_DNA"/>
</dbReference>
<keyword evidence="2" id="KW-1185">Reference proteome</keyword>
<evidence type="ECO:0000313" key="1">
    <source>
        <dbReference type="EMBL" id="ODQ82089.1"/>
    </source>
</evidence>
<gene>
    <name evidence="1" type="ORF">BABINDRAFT_160285</name>
</gene>
<name>A0A1E3QWM0_9ASCO</name>
<organism evidence="1 2">
    <name type="scientific">Babjeviella inositovora NRRL Y-12698</name>
    <dbReference type="NCBI Taxonomy" id="984486"/>
    <lineage>
        <taxon>Eukaryota</taxon>
        <taxon>Fungi</taxon>
        <taxon>Dikarya</taxon>
        <taxon>Ascomycota</taxon>
        <taxon>Saccharomycotina</taxon>
        <taxon>Pichiomycetes</taxon>
        <taxon>Serinales incertae sedis</taxon>
        <taxon>Babjeviella</taxon>
    </lineage>
</organism>
<dbReference type="GeneID" id="30146001"/>